<protein>
    <submittedName>
        <fullName evidence="4">Receptor expression-enhancing protein 1-like</fullName>
    </submittedName>
</protein>
<dbReference type="PANTHER" id="PTHR12300">
    <property type="entry name" value="HVA22-LIKE PROTEINS"/>
    <property type="match status" value="1"/>
</dbReference>
<sequence length="259" mass="30190">MEKENAGQFGPFQRNNNTTHHDQHGKMLGYFVSKNICIIILYLAPAYQTWKSLKSNLLSNYDPFNSSGMNIPPMQFYKELEEQKRLLHYWIVVGLLSIIEFYIDVLVFAIPFYYEIKIVFLAWLTYSKGAEILFGAYIDPTLETHEKAIDDNIEEFKVNTFWKICDWGNALLSLTWDVLIKAYQRGTHKPVANGLRSRSVRYADNPERRSKRISRTIDQTDHLSNEEMRSKRRSQRLTSLSEESMDISSQVTAGGRKEE</sequence>
<dbReference type="InParanoid" id="A0A2P6NHF0"/>
<organism evidence="4 5">
    <name type="scientific">Planoprotostelium fungivorum</name>
    <dbReference type="NCBI Taxonomy" id="1890364"/>
    <lineage>
        <taxon>Eukaryota</taxon>
        <taxon>Amoebozoa</taxon>
        <taxon>Evosea</taxon>
        <taxon>Variosea</taxon>
        <taxon>Cavosteliida</taxon>
        <taxon>Cavosteliaceae</taxon>
        <taxon>Planoprotostelium</taxon>
    </lineage>
</organism>
<keyword evidence="4" id="KW-0675">Receptor</keyword>
<feature type="region of interest" description="Disordered" evidence="2">
    <location>
        <begin position="1"/>
        <end position="20"/>
    </location>
</feature>
<evidence type="ECO:0000313" key="5">
    <source>
        <dbReference type="Proteomes" id="UP000241769"/>
    </source>
</evidence>
<dbReference type="GO" id="GO:0016020">
    <property type="term" value="C:membrane"/>
    <property type="evidence" value="ECO:0007669"/>
    <property type="project" value="UniProtKB-SubCell"/>
</dbReference>
<feature type="transmembrane region" description="Helical" evidence="3">
    <location>
        <begin position="87"/>
        <end position="114"/>
    </location>
</feature>
<proteinExistence type="inferred from homology"/>
<dbReference type="AlphaFoldDB" id="A0A2P6NHF0"/>
<evidence type="ECO:0000256" key="3">
    <source>
        <dbReference type="SAM" id="Phobius"/>
    </source>
</evidence>
<dbReference type="EMBL" id="MDYQ01000083">
    <property type="protein sequence ID" value="PRP83383.1"/>
    <property type="molecule type" value="Genomic_DNA"/>
</dbReference>
<evidence type="ECO:0000256" key="2">
    <source>
        <dbReference type="SAM" id="MobiDB-lite"/>
    </source>
</evidence>
<reference evidence="4 5" key="1">
    <citation type="journal article" date="2018" name="Genome Biol. Evol.">
        <title>Multiple Roots of Fruiting Body Formation in Amoebozoa.</title>
        <authorList>
            <person name="Hillmann F."/>
            <person name="Forbes G."/>
            <person name="Novohradska S."/>
            <person name="Ferling I."/>
            <person name="Riege K."/>
            <person name="Groth M."/>
            <person name="Westermann M."/>
            <person name="Marz M."/>
            <person name="Spaller T."/>
            <person name="Winckler T."/>
            <person name="Schaap P."/>
            <person name="Glockner G."/>
        </authorList>
    </citation>
    <scope>NUCLEOTIDE SEQUENCE [LARGE SCALE GENOMIC DNA]</scope>
    <source>
        <strain evidence="4 5">Jena</strain>
    </source>
</reference>
<feature type="region of interest" description="Disordered" evidence="2">
    <location>
        <begin position="216"/>
        <end position="259"/>
    </location>
</feature>
<feature type="compositionally biased region" description="Basic and acidic residues" evidence="2">
    <location>
        <begin position="218"/>
        <end position="229"/>
    </location>
</feature>
<feature type="compositionally biased region" description="Polar residues" evidence="2">
    <location>
        <begin position="236"/>
        <end position="252"/>
    </location>
</feature>
<evidence type="ECO:0000313" key="4">
    <source>
        <dbReference type="EMBL" id="PRP83383.1"/>
    </source>
</evidence>
<dbReference type="Pfam" id="PF03134">
    <property type="entry name" value="TB2_DP1_HVA22"/>
    <property type="match status" value="1"/>
</dbReference>
<comment type="similarity">
    <text evidence="1">Belongs to the DP1 family.</text>
</comment>
<comment type="caution">
    <text evidence="4">The sequence shown here is derived from an EMBL/GenBank/DDBJ whole genome shotgun (WGS) entry which is preliminary data.</text>
</comment>
<accession>A0A2P6NHF0</accession>
<name>A0A2P6NHF0_9EUKA</name>
<keyword evidence="5" id="KW-1185">Reference proteome</keyword>
<dbReference type="InterPro" id="IPR004345">
    <property type="entry name" value="TB2_DP1_HVA22"/>
</dbReference>
<keyword evidence="3" id="KW-0472">Membrane</keyword>
<gene>
    <name evidence="4" type="ORF">PROFUN_09411</name>
</gene>
<evidence type="ECO:0000256" key="1">
    <source>
        <dbReference type="RuleBase" id="RU362006"/>
    </source>
</evidence>
<comment type="subcellular location">
    <subcellularLocation>
        <location evidence="1">Membrane</location>
        <topology evidence="1">Multi-pass membrane protein</topology>
    </subcellularLocation>
</comment>
<dbReference type="Proteomes" id="UP000241769">
    <property type="component" value="Unassembled WGS sequence"/>
</dbReference>
<feature type="transmembrane region" description="Helical" evidence="3">
    <location>
        <begin position="27"/>
        <end position="47"/>
    </location>
</feature>
<keyword evidence="3" id="KW-1133">Transmembrane helix</keyword>
<dbReference type="OrthoDB" id="434647at2759"/>
<keyword evidence="3" id="KW-0812">Transmembrane</keyword>